<feature type="compositionally biased region" description="Basic and acidic residues" evidence="1">
    <location>
        <begin position="257"/>
        <end position="272"/>
    </location>
</feature>
<feature type="compositionally biased region" description="Acidic residues" evidence="1">
    <location>
        <begin position="207"/>
        <end position="221"/>
    </location>
</feature>
<sequence length="723" mass="82096">MIKTPSLWTTPMPSRKRDRKRPHASPDPDDSPDPIPTKTSRKRNLSEEEKLERRRASRAKWLAKNRDVQRSMSRKAMANLRDRLKTAGGTEWSDFRAAGAEHSRQYRTRKSRSAGASGSRKRHKADATDEEVDDTDNEDIHDEDAPEDDRQWSSRLRSRKQKAASINEEDNADDEEVHNGDTHDKDAHEDQWSSRLRNRKQKAASVNEEDEEDDADDEEVHDGDTHKDMWSSRLRNRKQKAASINEEDDADDEEVRDGDTHDEDAHEDDHRWLFRLRRRKQPDESGPRKRQKESASTDEEKDGESGSRKRQKKSGSAVEEGDVHDNAQGWSSHLRSRAPPSAAPLITAAPATGTRRHPRSEKRAPKAVDDNHPDEHPATGKYDKHPVTEEDLAVHHVEAHIDAYNEPAGLLAIHNAQSDEEDSDENVPQEREPLFLPATSDEEEGFPTWETLSIPSSSGDGSSIERPDHTAVTPEAEGLGDSPHPPPPFRIAPRSWTYVTVPAFPGDSPHSPPPFRRAPRPWTHVAVPAPPARLHSTPHQYITNLDSAAVSLDAPPSFGLEILWEAMVLDSQWLQDDGEVDYSRLSKLESMVANTDELDDEQVERLAQRQVEFGEDENVEDTDELDNEQAERLEQNQVELETDEREDSELELELDTEEEEKDGLARQEEDIGEWMHQLEGIDGSDDDDVVDSDEEDLGYVGRIHHKFSHMLYDRGDRCLPFSP</sequence>
<feature type="region of interest" description="Disordered" evidence="1">
    <location>
        <begin position="1"/>
        <end position="395"/>
    </location>
</feature>
<feature type="compositionally biased region" description="Acidic residues" evidence="1">
    <location>
        <begin position="640"/>
        <end position="661"/>
    </location>
</feature>
<evidence type="ECO:0000256" key="1">
    <source>
        <dbReference type="SAM" id="MobiDB-lite"/>
    </source>
</evidence>
<feature type="compositionally biased region" description="Acidic residues" evidence="1">
    <location>
        <begin position="245"/>
        <end position="256"/>
    </location>
</feature>
<evidence type="ECO:0000313" key="3">
    <source>
        <dbReference type="Proteomes" id="UP001219525"/>
    </source>
</evidence>
<gene>
    <name evidence="2" type="ORF">GGX14DRAFT_390838</name>
</gene>
<feature type="region of interest" description="Disordered" evidence="1">
    <location>
        <begin position="638"/>
        <end position="665"/>
    </location>
</feature>
<feature type="compositionally biased region" description="Low complexity" evidence="1">
    <location>
        <begin position="453"/>
        <end position="462"/>
    </location>
</feature>
<evidence type="ECO:0000313" key="2">
    <source>
        <dbReference type="EMBL" id="KAJ7216998.1"/>
    </source>
</evidence>
<proteinExistence type="predicted"/>
<feature type="region of interest" description="Disordered" evidence="1">
    <location>
        <begin position="453"/>
        <end position="487"/>
    </location>
</feature>
<keyword evidence="3" id="KW-1185">Reference proteome</keyword>
<feature type="compositionally biased region" description="Basic and acidic residues" evidence="1">
    <location>
        <begin position="44"/>
        <end position="54"/>
    </location>
</feature>
<feature type="compositionally biased region" description="Polar residues" evidence="1">
    <location>
        <begin position="1"/>
        <end position="12"/>
    </location>
</feature>
<reference evidence="2" key="1">
    <citation type="submission" date="2023-03" db="EMBL/GenBank/DDBJ databases">
        <title>Massive genome expansion in bonnet fungi (Mycena s.s.) driven by repeated elements and novel gene families across ecological guilds.</title>
        <authorList>
            <consortium name="Lawrence Berkeley National Laboratory"/>
            <person name="Harder C.B."/>
            <person name="Miyauchi S."/>
            <person name="Viragh M."/>
            <person name="Kuo A."/>
            <person name="Thoen E."/>
            <person name="Andreopoulos B."/>
            <person name="Lu D."/>
            <person name="Skrede I."/>
            <person name="Drula E."/>
            <person name="Henrissat B."/>
            <person name="Morin E."/>
            <person name="Kohler A."/>
            <person name="Barry K."/>
            <person name="LaButti K."/>
            <person name="Morin E."/>
            <person name="Salamov A."/>
            <person name="Lipzen A."/>
            <person name="Mereny Z."/>
            <person name="Hegedus B."/>
            <person name="Baldrian P."/>
            <person name="Stursova M."/>
            <person name="Weitz H."/>
            <person name="Taylor A."/>
            <person name="Grigoriev I.V."/>
            <person name="Nagy L.G."/>
            <person name="Martin F."/>
            <person name="Kauserud H."/>
        </authorList>
    </citation>
    <scope>NUCLEOTIDE SEQUENCE</scope>
    <source>
        <strain evidence="2">9144</strain>
    </source>
</reference>
<feature type="compositionally biased region" description="Basic and acidic residues" evidence="1">
    <location>
        <begin position="361"/>
        <end position="395"/>
    </location>
</feature>
<comment type="caution">
    <text evidence="2">The sequence shown here is derived from an EMBL/GenBank/DDBJ whole genome shotgun (WGS) entry which is preliminary data.</text>
</comment>
<feature type="compositionally biased region" description="Basic residues" evidence="1">
    <location>
        <begin position="14"/>
        <end position="23"/>
    </location>
</feature>
<feature type="compositionally biased region" description="Acidic residues" evidence="1">
    <location>
        <begin position="128"/>
        <end position="147"/>
    </location>
</feature>
<organism evidence="2 3">
    <name type="scientific">Mycena pura</name>
    <dbReference type="NCBI Taxonomy" id="153505"/>
    <lineage>
        <taxon>Eukaryota</taxon>
        <taxon>Fungi</taxon>
        <taxon>Dikarya</taxon>
        <taxon>Basidiomycota</taxon>
        <taxon>Agaricomycotina</taxon>
        <taxon>Agaricomycetes</taxon>
        <taxon>Agaricomycetidae</taxon>
        <taxon>Agaricales</taxon>
        <taxon>Marasmiineae</taxon>
        <taxon>Mycenaceae</taxon>
        <taxon>Mycena</taxon>
    </lineage>
</organism>
<protein>
    <submittedName>
        <fullName evidence="2">Uncharacterized protein</fullName>
    </submittedName>
</protein>
<name>A0AAD6YFF3_9AGAR</name>
<feature type="compositionally biased region" description="Basic and acidic residues" evidence="1">
    <location>
        <begin position="177"/>
        <end position="192"/>
    </location>
</feature>
<dbReference type="Proteomes" id="UP001219525">
    <property type="component" value="Unassembled WGS sequence"/>
</dbReference>
<dbReference type="EMBL" id="JARJCW010000014">
    <property type="protein sequence ID" value="KAJ7216998.1"/>
    <property type="molecule type" value="Genomic_DNA"/>
</dbReference>
<accession>A0AAD6YFF3</accession>
<feature type="compositionally biased region" description="Basic and acidic residues" evidence="1">
    <location>
        <begin position="281"/>
        <end position="295"/>
    </location>
</feature>
<dbReference type="AlphaFoldDB" id="A0AAD6YFF3"/>
<feature type="compositionally biased region" description="Acidic residues" evidence="1">
    <location>
        <begin position="167"/>
        <end position="176"/>
    </location>
</feature>